<keyword evidence="3" id="KW-0507">mRNA processing</keyword>
<keyword evidence="6" id="KW-0539">Nucleus</keyword>
<evidence type="ECO:0000313" key="9">
    <source>
        <dbReference type="EMBL" id="KAL0917705.1"/>
    </source>
</evidence>
<feature type="compositionally biased region" description="Basic and acidic residues" evidence="7">
    <location>
        <begin position="208"/>
        <end position="235"/>
    </location>
</feature>
<dbReference type="PANTHER" id="PTHR36562:SF5">
    <property type="entry name" value="SERINE_ARGININE REPETITIVE MATRIX 2"/>
    <property type="match status" value="1"/>
</dbReference>
<protein>
    <recommendedName>
        <fullName evidence="8">CWF21 domain-containing protein</fullName>
    </recommendedName>
</protein>
<comment type="similarity">
    <text evidence="2">Belongs to the CWC21 family.</text>
</comment>
<gene>
    <name evidence="9" type="ORF">M5K25_012786</name>
</gene>
<feature type="region of interest" description="Disordered" evidence="7">
    <location>
        <begin position="205"/>
        <end position="370"/>
    </location>
</feature>
<evidence type="ECO:0000256" key="5">
    <source>
        <dbReference type="ARBA" id="ARBA00023187"/>
    </source>
</evidence>
<reference evidence="9 10" key="1">
    <citation type="journal article" date="2024" name="Plant Biotechnol. J.">
        <title>Dendrobium thyrsiflorum genome and its molecular insights into genes involved in important horticultural traits.</title>
        <authorList>
            <person name="Chen B."/>
            <person name="Wang J.Y."/>
            <person name="Zheng P.J."/>
            <person name="Li K.L."/>
            <person name="Liang Y.M."/>
            <person name="Chen X.F."/>
            <person name="Zhang C."/>
            <person name="Zhao X."/>
            <person name="He X."/>
            <person name="Zhang G.Q."/>
            <person name="Liu Z.J."/>
            <person name="Xu Q."/>
        </authorList>
    </citation>
    <scope>NUCLEOTIDE SEQUENCE [LARGE SCALE GENOMIC DNA]</scope>
    <source>
        <strain evidence="9">GZMU011</strain>
    </source>
</reference>
<organism evidence="9 10">
    <name type="scientific">Dendrobium thyrsiflorum</name>
    <name type="common">Pinecone-like raceme dendrobium</name>
    <name type="synonym">Orchid</name>
    <dbReference type="NCBI Taxonomy" id="117978"/>
    <lineage>
        <taxon>Eukaryota</taxon>
        <taxon>Viridiplantae</taxon>
        <taxon>Streptophyta</taxon>
        <taxon>Embryophyta</taxon>
        <taxon>Tracheophyta</taxon>
        <taxon>Spermatophyta</taxon>
        <taxon>Magnoliopsida</taxon>
        <taxon>Liliopsida</taxon>
        <taxon>Asparagales</taxon>
        <taxon>Orchidaceae</taxon>
        <taxon>Epidendroideae</taxon>
        <taxon>Malaxideae</taxon>
        <taxon>Dendrobiinae</taxon>
        <taxon>Dendrobium</taxon>
    </lineage>
</organism>
<comment type="subcellular location">
    <subcellularLocation>
        <location evidence="1">Nucleus</location>
    </subcellularLocation>
</comment>
<feature type="compositionally biased region" description="Basic and acidic residues" evidence="7">
    <location>
        <begin position="146"/>
        <end position="171"/>
    </location>
</feature>
<evidence type="ECO:0000256" key="7">
    <source>
        <dbReference type="SAM" id="MobiDB-lite"/>
    </source>
</evidence>
<feature type="domain" description="CWF21" evidence="8">
    <location>
        <begin position="58"/>
        <end position="103"/>
    </location>
</feature>
<evidence type="ECO:0000313" key="10">
    <source>
        <dbReference type="Proteomes" id="UP001552299"/>
    </source>
</evidence>
<feature type="region of interest" description="Disordered" evidence="7">
    <location>
        <begin position="146"/>
        <end position="193"/>
    </location>
</feature>
<dbReference type="PANTHER" id="PTHR36562">
    <property type="entry name" value="SERINE/ARGININE REPETITIVE MATRIX 2"/>
    <property type="match status" value="1"/>
</dbReference>
<evidence type="ECO:0000256" key="4">
    <source>
        <dbReference type="ARBA" id="ARBA00022728"/>
    </source>
</evidence>
<sequence>MYNGIGLQTPRGSGTNGYIQSNKFFVKPKSAWVDTSAVGGSAQPEGFGGIRKPNKDILQHDRKRQIHLRLVVLQDALADQGYTDAEIAEKIREAKKALEVELAASASTASGRPPLSKRFFETQMHQIAARKEMQMETMRAAFKIWEDKKENKKQGRSSIHDSEDDSGRLDPKNYFNEGDDDKENKGFSSKKKKSNDMLLKVALKKRNGHLEKHSSKEKFNEDVLEGRTFIEDEDRKRKRCENKKTAEGFSLGDKCGSRNNSEDKQVYDERKRTKYEDKQVPNDLLNEDTHGTRRRFEVDHNYEGRQAGYREKQASKERSHEDKYISRSHDEDHQSYGDNKRRKYDESQKHSRRDRCEHEYSEGKGNHRRH</sequence>
<feature type="compositionally biased region" description="Basic and acidic residues" evidence="7">
    <location>
        <begin position="260"/>
        <end position="280"/>
    </location>
</feature>
<accession>A0ABD0UYQ9</accession>
<evidence type="ECO:0000256" key="2">
    <source>
        <dbReference type="ARBA" id="ARBA00005954"/>
    </source>
</evidence>
<dbReference type="InterPro" id="IPR051372">
    <property type="entry name" value="CWC21"/>
</dbReference>
<dbReference type="AlphaFoldDB" id="A0ABD0UYQ9"/>
<dbReference type="GO" id="GO:0005681">
    <property type="term" value="C:spliceosomal complex"/>
    <property type="evidence" value="ECO:0007669"/>
    <property type="project" value="UniProtKB-KW"/>
</dbReference>
<comment type="caution">
    <text evidence="9">The sequence shown here is derived from an EMBL/GenBank/DDBJ whole genome shotgun (WGS) entry which is preliminary data.</text>
</comment>
<dbReference type="GO" id="GO:0006397">
    <property type="term" value="P:mRNA processing"/>
    <property type="evidence" value="ECO:0007669"/>
    <property type="project" value="UniProtKB-KW"/>
</dbReference>
<keyword evidence="4" id="KW-0747">Spliceosome</keyword>
<dbReference type="EMBL" id="JANQDX010000010">
    <property type="protein sequence ID" value="KAL0917705.1"/>
    <property type="molecule type" value="Genomic_DNA"/>
</dbReference>
<evidence type="ECO:0000256" key="1">
    <source>
        <dbReference type="ARBA" id="ARBA00004123"/>
    </source>
</evidence>
<keyword evidence="10" id="KW-1185">Reference proteome</keyword>
<dbReference type="Pfam" id="PF08312">
    <property type="entry name" value="cwf21"/>
    <property type="match status" value="1"/>
</dbReference>
<evidence type="ECO:0000259" key="8">
    <source>
        <dbReference type="SMART" id="SM01115"/>
    </source>
</evidence>
<dbReference type="InterPro" id="IPR013170">
    <property type="entry name" value="mRNA_splic_Cwf21_dom"/>
</dbReference>
<dbReference type="Gene3D" id="6.10.140.420">
    <property type="match status" value="1"/>
</dbReference>
<name>A0ABD0UYQ9_DENTH</name>
<dbReference type="SMART" id="SM01115">
    <property type="entry name" value="cwf21"/>
    <property type="match status" value="1"/>
</dbReference>
<dbReference type="GO" id="GO:0008380">
    <property type="term" value="P:RNA splicing"/>
    <property type="evidence" value="ECO:0007669"/>
    <property type="project" value="UniProtKB-KW"/>
</dbReference>
<keyword evidence="5" id="KW-0508">mRNA splicing</keyword>
<feature type="compositionally biased region" description="Basic and acidic residues" evidence="7">
    <location>
        <begin position="287"/>
        <end position="370"/>
    </location>
</feature>
<dbReference type="Proteomes" id="UP001552299">
    <property type="component" value="Unassembled WGS sequence"/>
</dbReference>
<evidence type="ECO:0000256" key="6">
    <source>
        <dbReference type="ARBA" id="ARBA00023242"/>
    </source>
</evidence>
<dbReference type="CDD" id="cd21372">
    <property type="entry name" value="cwf21_CWC21-like"/>
    <property type="match status" value="1"/>
</dbReference>
<proteinExistence type="inferred from homology"/>
<evidence type="ECO:0000256" key="3">
    <source>
        <dbReference type="ARBA" id="ARBA00022664"/>
    </source>
</evidence>